<evidence type="ECO:0000256" key="5">
    <source>
        <dbReference type="ARBA" id="ARBA00022729"/>
    </source>
</evidence>
<evidence type="ECO:0000256" key="8">
    <source>
        <dbReference type="ARBA" id="ARBA00023288"/>
    </source>
</evidence>
<evidence type="ECO:0000256" key="4">
    <source>
        <dbReference type="ARBA" id="ARBA00022692"/>
    </source>
</evidence>
<evidence type="ECO:0000256" key="3">
    <source>
        <dbReference type="ARBA" id="ARBA00022452"/>
    </source>
</evidence>
<dbReference type="PANTHER" id="PTHR30203">
    <property type="entry name" value="OUTER MEMBRANE CATION EFFLUX PROTEIN"/>
    <property type="match status" value="1"/>
</dbReference>
<dbReference type="KEGG" id="pbh:AAW51_3314"/>
<feature type="region of interest" description="Disordered" evidence="10">
    <location>
        <begin position="476"/>
        <end position="495"/>
    </location>
</feature>
<keyword evidence="12" id="KW-1185">Reference proteome</keyword>
<protein>
    <submittedName>
        <fullName evidence="11">RND transporter</fullName>
    </submittedName>
</protein>
<evidence type="ECO:0000256" key="10">
    <source>
        <dbReference type="SAM" id="MobiDB-lite"/>
    </source>
</evidence>
<dbReference type="OrthoDB" id="9770517at2"/>
<name>A0A0G3BTZ2_9BURK</name>
<organism evidence="11 12">
    <name type="scientific">Caldimonas brevitalea</name>
    <dbReference type="NCBI Taxonomy" id="413882"/>
    <lineage>
        <taxon>Bacteria</taxon>
        <taxon>Pseudomonadati</taxon>
        <taxon>Pseudomonadota</taxon>
        <taxon>Betaproteobacteria</taxon>
        <taxon>Burkholderiales</taxon>
        <taxon>Sphaerotilaceae</taxon>
        <taxon>Caldimonas</taxon>
    </lineage>
</organism>
<feature type="signal peptide" evidence="9">
    <location>
        <begin position="1"/>
        <end position="29"/>
    </location>
</feature>
<dbReference type="EMBL" id="CP011371">
    <property type="protein sequence ID" value="AKJ30005.1"/>
    <property type="molecule type" value="Genomic_DNA"/>
</dbReference>
<comment type="subcellular location">
    <subcellularLocation>
        <location evidence="9">Cell membrane</location>
        <topology evidence="9">Lipid-anchor</topology>
    </subcellularLocation>
    <subcellularLocation>
        <location evidence="1">Membrane</location>
    </subcellularLocation>
</comment>
<evidence type="ECO:0000256" key="2">
    <source>
        <dbReference type="ARBA" id="ARBA00007613"/>
    </source>
</evidence>
<keyword evidence="3 9" id="KW-1134">Transmembrane beta strand</keyword>
<dbReference type="InterPro" id="IPR003423">
    <property type="entry name" value="OMP_efflux"/>
</dbReference>
<dbReference type="GO" id="GO:0005886">
    <property type="term" value="C:plasma membrane"/>
    <property type="evidence" value="ECO:0007669"/>
    <property type="project" value="UniProtKB-SubCell"/>
</dbReference>
<keyword evidence="4 9" id="KW-0812">Transmembrane</keyword>
<evidence type="ECO:0000256" key="9">
    <source>
        <dbReference type="RuleBase" id="RU362097"/>
    </source>
</evidence>
<dbReference type="Gene3D" id="2.20.200.10">
    <property type="entry name" value="Outer membrane efflux proteins (OEP)"/>
    <property type="match status" value="1"/>
</dbReference>
<dbReference type="GO" id="GO:0015562">
    <property type="term" value="F:efflux transmembrane transporter activity"/>
    <property type="evidence" value="ECO:0007669"/>
    <property type="project" value="InterPro"/>
</dbReference>
<reference evidence="11 12" key="1">
    <citation type="submission" date="2015-05" db="EMBL/GenBank/DDBJ databases">
        <authorList>
            <person name="Tang B."/>
            <person name="Yu Y."/>
        </authorList>
    </citation>
    <scope>NUCLEOTIDE SEQUENCE [LARGE SCALE GENOMIC DNA]</scope>
    <source>
        <strain evidence="11 12">DSM 7029</strain>
    </source>
</reference>
<keyword evidence="7 9" id="KW-0564">Palmitate</keyword>
<dbReference type="STRING" id="413882.AAW51_3314"/>
<dbReference type="RefSeq" id="WP_047195480.1">
    <property type="nucleotide sequence ID" value="NZ_CP011371.1"/>
</dbReference>
<evidence type="ECO:0000256" key="6">
    <source>
        <dbReference type="ARBA" id="ARBA00023136"/>
    </source>
</evidence>
<evidence type="ECO:0000313" key="12">
    <source>
        <dbReference type="Proteomes" id="UP000035352"/>
    </source>
</evidence>
<dbReference type="AlphaFoldDB" id="A0A0G3BTZ2"/>
<keyword evidence="6 9" id="KW-0472">Membrane</keyword>
<evidence type="ECO:0000256" key="7">
    <source>
        <dbReference type="ARBA" id="ARBA00023139"/>
    </source>
</evidence>
<dbReference type="PROSITE" id="PS51257">
    <property type="entry name" value="PROKAR_LIPOPROTEIN"/>
    <property type="match status" value="1"/>
</dbReference>
<gene>
    <name evidence="11" type="ORF">AAW51_3314</name>
</gene>
<dbReference type="Proteomes" id="UP000035352">
    <property type="component" value="Chromosome"/>
</dbReference>
<dbReference type="PATRIC" id="fig|413882.6.peg.3457"/>
<dbReference type="SUPFAM" id="SSF56954">
    <property type="entry name" value="Outer membrane efflux proteins (OEP)"/>
    <property type="match status" value="1"/>
</dbReference>
<accession>A0A0G3BTZ2</accession>
<dbReference type="InterPro" id="IPR010131">
    <property type="entry name" value="MdtP/NodT-like"/>
</dbReference>
<dbReference type="NCBIfam" id="TIGR01845">
    <property type="entry name" value="outer_NodT"/>
    <property type="match status" value="1"/>
</dbReference>
<keyword evidence="5 9" id="KW-0732">Signal</keyword>
<dbReference type="Gene3D" id="1.20.1600.10">
    <property type="entry name" value="Outer membrane efflux proteins (OEP)"/>
    <property type="match status" value="1"/>
</dbReference>
<sequence length="495" mass="52088">MKTAARRVAAPRLATTLLLALTLAGCANYSGIEPAAKPLRPEALGLAPSPQEAAAAPAAVSGTWWQGFGDTTLDRLVVQALDGSPNLQVARARLLRATAGAAGAEAAAGLQVNGAADVTRQHYTENGAVPPPLAGSMRTSGSLQLSAGWEFDFFGRHAAALQAALGAQRAAEADLHAARVLLAANVTRAYVQLARLVEQREVAARTLAQREELLGLTRQRVSAGLDTLVELRQGEGAVPETRQQIEALDEQIALARHALAALTGQGPKALATLQPRLAAVALLPLPRAVPVDLLGRRADVEAARWRVEAASQDVASAKAQFYPNVNLVAFAGLSAIGLDRLFDSGSEQYGIGPALRLPIFDSGRLRANLSGRTADLDAAVHSYNATVLDAVRDVADQLASVQSVARQQREQQAAAAAAESAYDLALQRYRAGLGNYLTVLSAETRLLAQRRETTELKARALDTQVALIRALGGGYTPADTAPSQQHAAHHPQIER</sequence>
<evidence type="ECO:0000313" key="11">
    <source>
        <dbReference type="EMBL" id="AKJ30005.1"/>
    </source>
</evidence>
<dbReference type="Pfam" id="PF02321">
    <property type="entry name" value="OEP"/>
    <property type="match status" value="2"/>
</dbReference>
<keyword evidence="8 9" id="KW-0449">Lipoprotein</keyword>
<dbReference type="PANTHER" id="PTHR30203:SF20">
    <property type="entry name" value="MULTIDRUG RESISTANCE OUTER MEMBRANE PROTEIN MDTP-RELATED"/>
    <property type="match status" value="1"/>
</dbReference>
<feature type="chain" id="PRO_5002551785" evidence="9">
    <location>
        <begin position="30"/>
        <end position="495"/>
    </location>
</feature>
<proteinExistence type="inferred from homology"/>
<comment type="similarity">
    <text evidence="2 9">Belongs to the outer membrane factor (OMF) (TC 1.B.17) family.</text>
</comment>
<evidence type="ECO:0000256" key="1">
    <source>
        <dbReference type="ARBA" id="ARBA00004370"/>
    </source>
</evidence>